<evidence type="ECO:0000313" key="2">
    <source>
        <dbReference type="EMBL" id="KAK4186541.1"/>
    </source>
</evidence>
<accession>A0AAN6WS84</accession>
<proteinExistence type="predicted"/>
<feature type="region of interest" description="Disordered" evidence="1">
    <location>
        <begin position="1"/>
        <end position="20"/>
    </location>
</feature>
<name>A0AAN6WS84_9PEZI</name>
<dbReference type="AlphaFoldDB" id="A0AAN6WS84"/>
<evidence type="ECO:0008006" key="4">
    <source>
        <dbReference type="Google" id="ProtNLM"/>
    </source>
</evidence>
<keyword evidence="3" id="KW-1185">Reference proteome</keyword>
<comment type="caution">
    <text evidence="2">The sequence shown here is derived from an EMBL/GenBank/DDBJ whole genome shotgun (WGS) entry which is preliminary data.</text>
</comment>
<gene>
    <name evidence="2" type="ORF">QBC35DRAFT_516140</name>
</gene>
<reference evidence="2" key="1">
    <citation type="journal article" date="2023" name="Mol. Phylogenet. Evol.">
        <title>Genome-scale phylogeny and comparative genomics of the fungal order Sordariales.</title>
        <authorList>
            <person name="Hensen N."/>
            <person name="Bonometti L."/>
            <person name="Westerberg I."/>
            <person name="Brannstrom I.O."/>
            <person name="Guillou S."/>
            <person name="Cros-Aarteil S."/>
            <person name="Calhoun S."/>
            <person name="Haridas S."/>
            <person name="Kuo A."/>
            <person name="Mondo S."/>
            <person name="Pangilinan J."/>
            <person name="Riley R."/>
            <person name="LaButti K."/>
            <person name="Andreopoulos B."/>
            <person name="Lipzen A."/>
            <person name="Chen C."/>
            <person name="Yan M."/>
            <person name="Daum C."/>
            <person name="Ng V."/>
            <person name="Clum A."/>
            <person name="Steindorff A."/>
            <person name="Ohm R.A."/>
            <person name="Martin F."/>
            <person name="Silar P."/>
            <person name="Natvig D.O."/>
            <person name="Lalanne C."/>
            <person name="Gautier V."/>
            <person name="Ament-Velasquez S.L."/>
            <person name="Kruys A."/>
            <person name="Hutchinson M.I."/>
            <person name="Powell A.J."/>
            <person name="Barry K."/>
            <person name="Miller A.N."/>
            <person name="Grigoriev I.V."/>
            <person name="Debuchy R."/>
            <person name="Gladieux P."/>
            <person name="Hiltunen Thoren M."/>
            <person name="Johannesson H."/>
        </authorList>
    </citation>
    <scope>NUCLEOTIDE SEQUENCE</scope>
    <source>
        <strain evidence="2">PSN309</strain>
    </source>
</reference>
<sequence>MSLSYLEEPESRTQQFTGCPSPHEVDLNTIQRWQKLFGYSYPEAVQKVERHRTDLLGGRRTYVADAHWELVRQGKEAQGYDKEAYEHLCHVGLPAQTKTQSSTTPSGGTPRRQTKQYLLKLEGPIADTKTLKQAAGCSDELPPIIAGTDDSGQPAKFCIVDATAKQSILSWLLDNNNSKFQFQPTFVRYAIAEKVLSSTSKYPSLGIDTTMPQHRLCCCSRPPSPAQDQYPVWYFFYGTLADPKVLNRLIYSPHDPMETIIPCCPYRPARVAGGILTTWGDKDKALTKEQEESLRLYETDRYEVVRCDIEMLDEEEEDIVVKGLTFRFIQER</sequence>
<dbReference type="EMBL" id="MU864421">
    <property type="protein sequence ID" value="KAK4186541.1"/>
    <property type="molecule type" value="Genomic_DNA"/>
</dbReference>
<organism evidence="2 3">
    <name type="scientific">Podospora australis</name>
    <dbReference type="NCBI Taxonomy" id="1536484"/>
    <lineage>
        <taxon>Eukaryota</taxon>
        <taxon>Fungi</taxon>
        <taxon>Dikarya</taxon>
        <taxon>Ascomycota</taxon>
        <taxon>Pezizomycotina</taxon>
        <taxon>Sordariomycetes</taxon>
        <taxon>Sordariomycetidae</taxon>
        <taxon>Sordariales</taxon>
        <taxon>Podosporaceae</taxon>
        <taxon>Podospora</taxon>
    </lineage>
</organism>
<protein>
    <recommendedName>
        <fullName evidence="4">Gamma-glutamylcyclotransferase AIG2-like domain-containing protein</fullName>
    </recommendedName>
</protein>
<evidence type="ECO:0000256" key="1">
    <source>
        <dbReference type="SAM" id="MobiDB-lite"/>
    </source>
</evidence>
<reference evidence="2" key="2">
    <citation type="submission" date="2023-05" db="EMBL/GenBank/DDBJ databases">
        <authorList>
            <consortium name="Lawrence Berkeley National Laboratory"/>
            <person name="Steindorff A."/>
            <person name="Hensen N."/>
            <person name="Bonometti L."/>
            <person name="Westerberg I."/>
            <person name="Brannstrom I.O."/>
            <person name="Guillou S."/>
            <person name="Cros-Aarteil S."/>
            <person name="Calhoun S."/>
            <person name="Haridas S."/>
            <person name="Kuo A."/>
            <person name="Mondo S."/>
            <person name="Pangilinan J."/>
            <person name="Riley R."/>
            <person name="Labutti K."/>
            <person name="Andreopoulos B."/>
            <person name="Lipzen A."/>
            <person name="Chen C."/>
            <person name="Yanf M."/>
            <person name="Daum C."/>
            <person name="Ng V."/>
            <person name="Clum A."/>
            <person name="Ohm R."/>
            <person name="Martin F."/>
            <person name="Silar P."/>
            <person name="Natvig D."/>
            <person name="Lalanne C."/>
            <person name="Gautier V."/>
            <person name="Ament-Velasquez S.L."/>
            <person name="Kruys A."/>
            <person name="Hutchinson M.I."/>
            <person name="Powell A.J."/>
            <person name="Barry K."/>
            <person name="Miller A.N."/>
            <person name="Grigoriev I.V."/>
            <person name="Debuchy R."/>
            <person name="Gladieux P."/>
            <person name="Thoren M.H."/>
            <person name="Johannesson H."/>
        </authorList>
    </citation>
    <scope>NUCLEOTIDE SEQUENCE</scope>
    <source>
        <strain evidence="2">PSN309</strain>
    </source>
</reference>
<evidence type="ECO:0000313" key="3">
    <source>
        <dbReference type="Proteomes" id="UP001302126"/>
    </source>
</evidence>
<dbReference type="Proteomes" id="UP001302126">
    <property type="component" value="Unassembled WGS sequence"/>
</dbReference>